<evidence type="ECO:0000256" key="1">
    <source>
        <dbReference type="SAM" id="MobiDB-lite"/>
    </source>
</evidence>
<evidence type="ECO:0000313" key="2">
    <source>
        <dbReference type="EMBL" id="CAH1777170.1"/>
    </source>
</evidence>
<protein>
    <submittedName>
        <fullName evidence="2">Uncharacterized protein</fullName>
    </submittedName>
</protein>
<name>A0A8S4N8D5_OWEFU</name>
<comment type="caution">
    <text evidence="2">The sequence shown here is derived from an EMBL/GenBank/DDBJ whole genome shotgun (WGS) entry which is preliminary data.</text>
</comment>
<sequence>MSCHKNDNLSTTCTSVQSGFSPHGNSSDENDWEDIDSATRHLMSVSKHQPLPEGDDVFDEEPFKDFRHMHELPDGFTQFCSEEEIETGSSVHSLTKAMQIRCKTIPSNPGECMVFPMLLLDIE</sequence>
<gene>
    <name evidence="2" type="ORF">OFUS_LOCUS4244</name>
</gene>
<organism evidence="2 3">
    <name type="scientific">Owenia fusiformis</name>
    <name type="common">Polychaete worm</name>
    <dbReference type="NCBI Taxonomy" id="6347"/>
    <lineage>
        <taxon>Eukaryota</taxon>
        <taxon>Metazoa</taxon>
        <taxon>Spiralia</taxon>
        <taxon>Lophotrochozoa</taxon>
        <taxon>Annelida</taxon>
        <taxon>Polychaeta</taxon>
        <taxon>Sedentaria</taxon>
        <taxon>Canalipalpata</taxon>
        <taxon>Sabellida</taxon>
        <taxon>Oweniida</taxon>
        <taxon>Oweniidae</taxon>
        <taxon>Owenia</taxon>
    </lineage>
</organism>
<feature type="region of interest" description="Disordered" evidence="1">
    <location>
        <begin position="1"/>
        <end position="59"/>
    </location>
</feature>
<evidence type="ECO:0000313" key="3">
    <source>
        <dbReference type="Proteomes" id="UP000749559"/>
    </source>
</evidence>
<keyword evidence="3" id="KW-1185">Reference proteome</keyword>
<dbReference type="AlphaFoldDB" id="A0A8S4N8D5"/>
<proteinExistence type="predicted"/>
<feature type="compositionally biased region" description="Polar residues" evidence="1">
    <location>
        <begin position="8"/>
        <end position="27"/>
    </location>
</feature>
<feature type="non-terminal residue" evidence="2">
    <location>
        <position position="1"/>
    </location>
</feature>
<dbReference type="EMBL" id="CAIIXF020000002">
    <property type="protein sequence ID" value="CAH1777170.1"/>
    <property type="molecule type" value="Genomic_DNA"/>
</dbReference>
<reference evidence="2" key="1">
    <citation type="submission" date="2022-03" db="EMBL/GenBank/DDBJ databases">
        <authorList>
            <person name="Martin C."/>
        </authorList>
    </citation>
    <scope>NUCLEOTIDE SEQUENCE</scope>
</reference>
<accession>A0A8S4N8D5</accession>
<dbReference type="Proteomes" id="UP000749559">
    <property type="component" value="Unassembled WGS sequence"/>
</dbReference>